<evidence type="ECO:0000313" key="4">
    <source>
        <dbReference type="EMBL" id="OUQ63425.1"/>
    </source>
</evidence>
<evidence type="ECO:0000313" key="11">
    <source>
        <dbReference type="Proteomes" id="UP000435059"/>
    </source>
</evidence>
<gene>
    <name evidence="4" type="ORF">B5E52_18950</name>
    <name evidence="6" type="ORF">DW027_23055</name>
    <name evidence="5" type="ORF">DW075_08600</name>
    <name evidence="1" type="ORF">F6S82_02985</name>
    <name evidence="2" type="ORF">GA574_05950</name>
    <name evidence="3" type="ORF">GAZ26_06735</name>
</gene>
<evidence type="ECO:0000313" key="5">
    <source>
        <dbReference type="EMBL" id="RHK27960.1"/>
    </source>
</evidence>
<dbReference type="EMBL" id="VYQC01000001">
    <property type="protein sequence ID" value="KAA9050913.1"/>
    <property type="molecule type" value="Genomic_DNA"/>
</dbReference>
<dbReference type="Proteomes" id="UP000284495">
    <property type="component" value="Unassembled WGS sequence"/>
</dbReference>
<evidence type="ECO:0000313" key="6">
    <source>
        <dbReference type="EMBL" id="RHL33164.1"/>
    </source>
</evidence>
<evidence type="ECO:0000313" key="1">
    <source>
        <dbReference type="EMBL" id="KAA9050913.1"/>
    </source>
</evidence>
<dbReference type="Proteomes" id="UP000327007">
    <property type="component" value="Unassembled WGS sequence"/>
</dbReference>
<reference evidence="8 9" key="4">
    <citation type="submission" date="2018-08" db="EMBL/GenBank/DDBJ databases">
        <title>A genome reference for cultivated species of the human gut microbiota.</title>
        <authorList>
            <person name="Zou Y."/>
            <person name="Xue W."/>
            <person name="Luo G."/>
        </authorList>
    </citation>
    <scope>NUCLEOTIDE SEQUENCE [LARGE SCALE GENOMIC DNA]</scope>
    <source>
        <strain evidence="6 8">AF38-2</strain>
        <strain evidence="5 9">AF46-11NS</strain>
    </source>
</reference>
<proteinExistence type="predicted"/>
<comment type="caution">
    <text evidence="6">The sequence shown here is derived from an EMBL/GenBank/DDBJ whole genome shotgun (WGS) entry which is preliminary data.</text>
</comment>
<reference evidence="1" key="5">
    <citation type="journal article" date="2019" name="bioRxiv">
        <title>Acquired interbacterial defense systems protect against interspecies antagonism in the human gut microbiome.</title>
        <authorList>
            <person name="Ross B.D."/>
            <person name="Verster A.J."/>
            <person name="Radey M.C."/>
            <person name="Schmidtke D.T."/>
            <person name="Pope C.E."/>
            <person name="Hoffman L.R."/>
            <person name="Hajjar A.M."/>
            <person name="Peterson S.B."/>
            <person name="Borenstein E."/>
            <person name="Mougous J.D."/>
        </authorList>
    </citation>
    <scope>NUCLEOTIDE SEQUENCE</scope>
    <source>
        <strain evidence="1">H204</strain>
    </source>
</reference>
<dbReference type="EMBL" id="NFLW01000046">
    <property type="protein sequence ID" value="OUQ63425.1"/>
    <property type="molecule type" value="Genomic_DNA"/>
</dbReference>
<dbReference type="EMBL" id="WDES01000007">
    <property type="protein sequence ID" value="KAB6089584.1"/>
    <property type="molecule type" value="Genomic_DNA"/>
</dbReference>
<reference evidence="4" key="2">
    <citation type="journal article" date="2018" name="BMC Genomics">
        <title>Whole genome sequencing and function prediction of 133 gut anaerobes isolated from chicken caecum in pure cultures.</title>
        <authorList>
            <person name="Medvecky M."/>
            <person name="Cejkova D."/>
            <person name="Polansky O."/>
            <person name="Karasova D."/>
            <person name="Kubasova T."/>
            <person name="Cizek A."/>
            <person name="Rychlik I."/>
        </authorList>
    </citation>
    <scope>NUCLEOTIDE SEQUENCE</scope>
    <source>
        <strain evidence="4">An109</strain>
    </source>
</reference>
<sequence length="218" mass="25311">MKKNDFINNQLLSMGYLPLPYNKDRNKVFYKEMDNGLIVCVGIESSSLYQDRRKTVSFYTALSYTWAMYSPILLPQDCYLRIGEILGKNDLWFQTTTKEEKDFMCQSIQQAARICEKQSKIILHYILKENQYVEYKEYICRLNCIIDFVKKQGITSNADISIIYEVIKPVLKRIGVPLSKHTTKLYAVDAMNCIHCSSDINKQQRKIIASEIISVTNG</sequence>
<accession>A0A174D3V5</accession>
<organism evidence="6 8">
    <name type="scientific">Bacteroides xylanisolvens</name>
    <dbReference type="NCBI Taxonomy" id="371601"/>
    <lineage>
        <taxon>Bacteria</taxon>
        <taxon>Pseudomonadati</taxon>
        <taxon>Bacteroidota</taxon>
        <taxon>Bacteroidia</taxon>
        <taxon>Bacteroidales</taxon>
        <taxon>Bacteroidaceae</taxon>
        <taxon>Bacteroides</taxon>
    </lineage>
</organism>
<dbReference type="EMBL" id="WDCG01000005">
    <property type="protein sequence ID" value="KAB6425627.1"/>
    <property type="molecule type" value="Genomic_DNA"/>
</dbReference>
<evidence type="ECO:0000313" key="12">
    <source>
        <dbReference type="Proteomes" id="UP000471447"/>
    </source>
</evidence>
<name>A0A174D3V5_9BACE</name>
<evidence type="ECO:0000313" key="9">
    <source>
        <dbReference type="Proteomes" id="UP000285503"/>
    </source>
</evidence>
<keyword evidence="11" id="KW-1185">Reference proteome</keyword>
<dbReference type="EMBL" id="QROO01000040">
    <property type="protein sequence ID" value="RHL33164.1"/>
    <property type="molecule type" value="Genomic_DNA"/>
</dbReference>
<reference evidence="10" key="3">
    <citation type="journal article" date="2018" name="J. Anim. Genet.">
        <title>Acquired interbacterial defense systems protect against interspecies antagonism in the human gut microbiome.</title>
        <authorList>
            <person name="Ross B.D."/>
            <person name="Verster A.J."/>
            <person name="Radey M.C."/>
            <person name="Schmidtke D.T."/>
            <person name="Pope C.E."/>
            <person name="Hoffman L.R."/>
            <person name="Hajjar A."/>
            <person name="Peterson S.B."/>
            <person name="Borenstein E."/>
            <person name="Mougous J."/>
        </authorList>
    </citation>
    <scope>NUCLEOTIDE SEQUENCE [LARGE SCALE GENOMIC DNA]</scope>
    <source>
        <strain evidence="10">H204</strain>
    </source>
</reference>
<dbReference type="EMBL" id="QRNE01000037">
    <property type="protein sequence ID" value="RHK27960.1"/>
    <property type="molecule type" value="Genomic_DNA"/>
</dbReference>
<reference evidence="7" key="1">
    <citation type="submission" date="2017-04" db="EMBL/GenBank/DDBJ databases">
        <title>Function of individual gut microbiota members based on whole genome sequencing of pure cultures obtained from chicken caecum.</title>
        <authorList>
            <person name="Medvecky M."/>
            <person name="Cejkova D."/>
            <person name="Polansky O."/>
            <person name="Karasova D."/>
            <person name="Kubasova T."/>
            <person name="Cizek A."/>
            <person name="Rychlik I."/>
        </authorList>
    </citation>
    <scope>NUCLEOTIDE SEQUENCE [LARGE SCALE GENOMIC DNA]</scope>
    <source>
        <strain evidence="7">An109</strain>
    </source>
</reference>
<dbReference type="Proteomes" id="UP000435059">
    <property type="component" value="Unassembled WGS sequence"/>
</dbReference>
<evidence type="ECO:0000313" key="7">
    <source>
        <dbReference type="Proteomes" id="UP000196036"/>
    </source>
</evidence>
<evidence type="ECO:0000313" key="10">
    <source>
        <dbReference type="Proteomes" id="UP000327007"/>
    </source>
</evidence>
<evidence type="ECO:0000313" key="8">
    <source>
        <dbReference type="Proteomes" id="UP000284495"/>
    </source>
</evidence>
<reference evidence="1" key="7">
    <citation type="submission" date="2019-09" db="EMBL/GenBank/DDBJ databases">
        <authorList>
            <person name="Ross B.D."/>
            <person name="Verster A.J."/>
            <person name="Radey M.C."/>
            <person name="Schmidtke D.T."/>
            <person name="Pope C.E."/>
            <person name="Hoffman L.R."/>
            <person name="Hajjar A.M."/>
            <person name="Peterson S.B."/>
            <person name="Borenstein E."/>
            <person name="Mougous J.D."/>
        </authorList>
    </citation>
    <scope>NUCLEOTIDE SEQUENCE</scope>
    <source>
        <strain evidence="1">H204</strain>
    </source>
</reference>
<reference evidence="11 12" key="6">
    <citation type="journal article" date="2019" name="Nat. Med.">
        <title>A library of human gut bacterial isolates paired with longitudinal multiomics data enables mechanistic microbiome research.</title>
        <authorList>
            <person name="Poyet M."/>
            <person name="Groussin M."/>
            <person name="Gibbons S.M."/>
            <person name="Avila-Pacheco J."/>
            <person name="Jiang X."/>
            <person name="Kearney S.M."/>
            <person name="Perrotta A.R."/>
            <person name="Berdy B."/>
            <person name="Zhao S."/>
            <person name="Lieberman T.D."/>
            <person name="Swanson P.K."/>
            <person name="Smith M."/>
            <person name="Roesemann S."/>
            <person name="Alexander J.E."/>
            <person name="Rich S.A."/>
            <person name="Livny J."/>
            <person name="Vlamakis H."/>
            <person name="Clish C."/>
            <person name="Bullock K."/>
            <person name="Deik A."/>
            <person name="Scott J."/>
            <person name="Pierce K.A."/>
            <person name="Xavier R.J."/>
            <person name="Alm E.J."/>
        </authorList>
    </citation>
    <scope>NUCLEOTIDE SEQUENCE [LARGE SCALE GENOMIC DNA]</scope>
    <source>
        <strain evidence="3 12">BIOML-A7</strain>
        <strain evidence="2 11">BIOML-A74</strain>
    </source>
</reference>
<dbReference type="RefSeq" id="WP_015531589.1">
    <property type="nucleotide sequence ID" value="NZ_AP031409.1"/>
</dbReference>
<dbReference type="Proteomes" id="UP000471447">
    <property type="component" value="Unassembled WGS sequence"/>
</dbReference>
<dbReference type="AlphaFoldDB" id="A0A174D3V5"/>
<evidence type="ECO:0000313" key="3">
    <source>
        <dbReference type="EMBL" id="KAB6425627.1"/>
    </source>
</evidence>
<dbReference type="Proteomes" id="UP000285503">
    <property type="component" value="Unassembled WGS sequence"/>
</dbReference>
<dbReference type="Proteomes" id="UP000196036">
    <property type="component" value="Unassembled WGS sequence"/>
</dbReference>
<protein>
    <submittedName>
        <fullName evidence="6">Uncharacterized protein</fullName>
    </submittedName>
</protein>
<evidence type="ECO:0000313" key="2">
    <source>
        <dbReference type="EMBL" id="KAB6089584.1"/>
    </source>
</evidence>
<dbReference type="GeneID" id="69479453"/>